<accession>A0A8H5HP06</accession>
<gene>
    <name evidence="2" type="ORF">D9615_001765</name>
</gene>
<dbReference type="OrthoDB" id="431929at2759"/>
<dbReference type="AlphaFoldDB" id="A0A8H5HP06"/>
<evidence type="ECO:0000313" key="3">
    <source>
        <dbReference type="Proteomes" id="UP000565441"/>
    </source>
</evidence>
<proteinExistence type="predicted"/>
<evidence type="ECO:0000256" key="1">
    <source>
        <dbReference type="SAM" id="MobiDB-lite"/>
    </source>
</evidence>
<keyword evidence="3" id="KW-1185">Reference proteome</keyword>
<reference evidence="2 3" key="1">
    <citation type="journal article" date="2020" name="ISME J.">
        <title>Uncovering the hidden diversity of litter-decomposition mechanisms in mushroom-forming fungi.</title>
        <authorList>
            <person name="Floudas D."/>
            <person name="Bentzer J."/>
            <person name="Ahren D."/>
            <person name="Johansson T."/>
            <person name="Persson P."/>
            <person name="Tunlid A."/>
        </authorList>
    </citation>
    <scope>NUCLEOTIDE SEQUENCE [LARGE SCALE GENOMIC DNA]</scope>
    <source>
        <strain evidence="2 3">CBS 661.87</strain>
    </source>
</reference>
<dbReference type="Proteomes" id="UP000565441">
    <property type="component" value="Unassembled WGS sequence"/>
</dbReference>
<name>A0A8H5HP06_9AGAR</name>
<protein>
    <submittedName>
        <fullName evidence="2">Uncharacterized protein</fullName>
    </submittedName>
</protein>
<sequence>MSSMQDVLLRRVKYPSGASDLLLIHRPSHPSHRHPSSHLCPVQAAASPEKTTAARALLAKNFPASSNKKAVSQRVPKIPTDPFKLAQYRKIELMKMRHRAIPGDPKDGPSSAPLDQRLHVKVAKDGGAEQIFWFRKGLQLIRFLANGDHQILLNDKAIVDQAEDGDTLVVAHIDSTTG</sequence>
<feature type="compositionally biased region" description="Basic residues" evidence="1">
    <location>
        <begin position="26"/>
        <end position="36"/>
    </location>
</feature>
<evidence type="ECO:0000313" key="2">
    <source>
        <dbReference type="EMBL" id="KAF5386629.1"/>
    </source>
</evidence>
<organism evidence="2 3">
    <name type="scientific">Tricholomella constricta</name>
    <dbReference type="NCBI Taxonomy" id="117010"/>
    <lineage>
        <taxon>Eukaryota</taxon>
        <taxon>Fungi</taxon>
        <taxon>Dikarya</taxon>
        <taxon>Basidiomycota</taxon>
        <taxon>Agaricomycotina</taxon>
        <taxon>Agaricomycetes</taxon>
        <taxon>Agaricomycetidae</taxon>
        <taxon>Agaricales</taxon>
        <taxon>Tricholomatineae</taxon>
        <taxon>Lyophyllaceae</taxon>
        <taxon>Tricholomella</taxon>
    </lineage>
</organism>
<comment type="caution">
    <text evidence="2">The sequence shown here is derived from an EMBL/GenBank/DDBJ whole genome shotgun (WGS) entry which is preliminary data.</text>
</comment>
<feature type="region of interest" description="Disordered" evidence="1">
    <location>
        <begin position="24"/>
        <end position="46"/>
    </location>
</feature>
<dbReference type="EMBL" id="JAACJP010000002">
    <property type="protein sequence ID" value="KAF5386629.1"/>
    <property type="molecule type" value="Genomic_DNA"/>
</dbReference>